<gene>
    <name evidence="4" type="ORF">Raf01_07430</name>
</gene>
<dbReference type="AlphaFoldDB" id="A0A8J3QL23"/>
<comment type="function">
    <text evidence="1">Protein O-mannosyltransferase that catalyzes the transfer of a single mannose residue from a polyprenol phospho-mannosyl lipidic donor to the hydroxyl group of selected serine and threonine residues in acceptor proteins.</text>
</comment>
<evidence type="ECO:0000259" key="3">
    <source>
        <dbReference type="Pfam" id="PF16192"/>
    </source>
</evidence>
<keyword evidence="1" id="KW-1003">Cell membrane</keyword>
<dbReference type="GO" id="GO:0004169">
    <property type="term" value="F:dolichyl-phosphate-mannose-protein mannosyltransferase activity"/>
    <property type="evidence" value="ECO:0007669"/>
    <property type="project" value="UniProtKB-UniRule"/>
</dbReference>
<keyword evidence="5" id="KW-1185">Reference proteome</keyword>
<feature type="transmembrane region" description="Helical" evidence="1">
    <location>
        <begin position="368"/>
        <end position="385"/>
    </location>
</feature>
<keyword evidence="1" id="KW-0812">Transmembrane</keyword>
<feature type="transmembrane region" description="Helical" evidence="1">
    <location>
        <begin position="224"/>
        <end position="240"/>
    </location>
</feature>
<evidence type="ECO:0000313" key="4">
    <source>
        <dbReference type="EMBL" id="GIH12571.1"/>
    </source>
</evidence>
<feature type="transmembrane region" description="Helical" evidence="1">
    <location>
        <begin position="99"/>
        <end position="117"/>
    </location>
</feature>
<keyword evidence="1" id="KW-0328">Glycosyltransferase</keyword>
<organism evidence="4 5">
    <name type="scientific">Rugosimonospora africana</name>
    <dbReference type="NCBI Taxonomy" id="556532"/>
    <lineage>
        <taxon>Bacteria</taxon>
        <taxon>Bacillati</taxon>
        <taxon>Actinomycetota</taxon>
        <taxon>Actinomycetes</taxon>
        <taxon>Micromonosporales</taxon>
        <taxon>Micromonosporaceae</taxon>
        <taxon>Rugosimonospora</taxon>
    </lineage>
</organism>
<keyword evidence="1" id="KW-0472">Membrane</keyword>
<dbReference type="Pfam" id="PF13231">
    <property type="entry name" value="PMT_2"/>
    <property type="match status" value="1"/>
</dbReference>
<dbReference type="InterPro" id="IPR027005">
    <property type="entry name" value="PMT-like"/>
</dbReference>
<dbReference type="PANTHER" id="PTHR10050">
    <property type="entry name" value="DOLICHYL-PHOSPHATE-MANNOSE--PROTEIN MANNOSYLTRANSFERASE"/>
    <property type="match status" value="1"/>
</dbReference>
<dbReference type="EMBL" id="BONZ01000008">
    <property type="protein sequence ID" value="GIH12571.1"/>
    <property type="molecule type" value="Genomic_DNA"/>
</dbReference>
<protein>
    <recommendedName>
        <fullName evidence="1">Polyprenol-phosphate-mannose--protein mannosyltransferase</fullName>
        <ecNumber evidence="1">2.4.1.-</ecNumber>
    </recommendedName>
</protein>
<evidence type="ECO:0000313" key="5">
    <source>
        <dbReference type="Proteomes" id="UP000642748"/>
    </source>
</evidence>
<keyword evidence="1" id="KW-0808">Transferase</keyword>
<dbReference type="Pfam" id="PF16192">
    <property type="entry name" value="PMT_4TMC"/>
    <property type="match status" value="1"/>
</dbReference>
<dbReference type="PANTHER" id="PTHR10050:SF46">
    <property type="entry name" value="PROTEIN O-MANNOSYL-TRANSFERASE 2"/>
    <property type="match status" value="1"/>
</dbReference>
<feature type="transmembrane region" description="Helical" evidence="1">
    <location>
        <begin position="392"/>
        <end position="409"/>
    </location>
</feature>
<feature type="transmembrane region" description="Helical" evidence="1">
    <location>
        <begin position="21"/>
        <end position="38"/>
    </location>
</feature>
<comment type="similarity">
    <text evidence="1">Belongs to the glycosyltransferase 39 family.</text>
</comment>
<evidence type="ECO:0000256" key="1">
    <source>
        <dbReference type="RuleBase" id="RU367007"/>
    </source>
</evidence>
<evidence type="ECO:0000259" key="2">
    <source>
        <dbReference type="Pfam" id="PF13231"/>
    </source>
</evidence>
<dbReference type="Proteomes" id="UP000642748">
    <property type="component" value="Unassembled WGS sequence"/>
</dbReference>
<dbReference type="UniPathway" id="UPA00378"/>
<feature type="transmembrane region" description="Helical" evidence="1">
    <location>
        <begin position="148"/>
        <end position="169"/>
    </location>
</feature>
<feature type="transmembrane region" description="Helical" evidence="1">
    <location>
        <begin position="415"/>
        <end position="436"/>
    </location>
</feature>
<dbReference type="GO" id="GO:0005886">
    <property type="term" value="C:plasma membrane"/>
    <property type="evidence" value="ECO:0007669"/>
    <property type="project" value="UniProtKB-SubCell"/>
</dbReference>
<feature type="transmembrane region" description="Helical" evidence="1">
    <location>
        <begin position="466"/>
        <end position="487"/>
    </location>
</feature>
<accession>A0A8J3QL23</accession>
<reference evidence="4" key="1">
    <citation type="submission" date="2021-01" db="EMBL/GenBank/DDBJ databases">
        <title>Whole genome shotgun sequence of Rugosimonospora africana NBRC 104875.</title>
        <authorList>
            <person name="Komaki H."/>
            <person name="Tamura T."/>
        </authorList>
    </citation>
    <scope>NUCLEOTIDE SEQUENCE</scope>
    <source>
        <strain evidence="4">NBRC 104875</strain>
    </source>
</reference>
<feature type="transmembrane region" description="Helical" evidence="1">
    <location>
        <begin position="124"/>
        <end position="142"/>
    </location>
</feature>
<dbReference type="EC" id="2.4.1.-" evidence="1"/>
<dbReference type="InterPro" id="IPR032421">
    <property type="entry name" value="PMT_4TMC"/>
</dbReference>
<feature type="transmembrane region" description="Helical" evidence="1">
    <location>
        <begin position="260"/>
        <end position="281"/>
    </location>
</feature>
<sequence length="511" mass="57723">MVPEIVRRRLAPPMPKDGWRSWVATAVIVAIAAILRLVRLNLPKGQIFDEVYYAVDAHHLLQHGVEWDEKQNTGSFVVHPPLGKWLIGLGEKIFGYNEFGWRISAAVAGIIAVLIVIRLGRRMFRSTVLGCAAGLLMALDGFEFVLSRVALLDIFLLLFVLAAFTCLVMDRDHRRLRWLRALERGMDPTQPGRAGRPPFAVPWWRLAAGLMTGCAMAVKWSALWYIIVFVLLIYIWEAGARKSAGVRRPWRDTFLDETGWVAVFGLIIVGVYLASWTGWFASSKGWDRHWLASQGHSEPPILGALLNLWHYHREALHFHDTLDKSHPYQSWPWQWLLLGRPVAFYYQSNGPCGSPTCSSEVILLGTPVLWWSFIAALAGLAWFGISRRDWRALAIGLGVIASIVPWFPYEAKDRTMFYFYIAPAEPFLILAVVYVLGALIRSPARSAAVTHSPGGVELLEPADRRLMGTVFAGAYMVAVAVIFAYFYPIYVGKIIPYAQWMARMWLGSRWI</sequence>
<name>A0A8J3QL23_9ACTN</name>
<feature type="domain" description="Protein O-mannosyl-transferase C-terminal four TM" evidence="3">
    <location>
        <begin position="307"/>
        <end position="508"/>
    </location>
</feature>
<comment type="subcellular location">
    <subcellularLocation>
        <location evidence="1">Cell membrane</location>
    </subcellularLocation>
</comment>
<dbReference type="InterPro" id="IPR038731">
    <property type="entry name" value="RgtA/B/C-like"/>
</dbReference>
<keyword evidence="1" id="KW-1133">Transmembrane helix</keyword>
<comment type="caution">
    <text evidence="4">The sequence shown here is derived from an EMBL/GenBank/DDBJ whole genome shotgun (WGS) entry which is preliminary data.</text>
</comment>
<comment type="pathway">
    <text evidence="1">Protein modification; protein glycosylation.</text>
</comment>
<feature type="domain" description="Glycosyltransferase RgtA/B/C/D-like" evidence="2">
    <location>
        <begin position="79"/>
        <end position="179"/>
    </location>
</feature>
<proteinExistence type="inferred from homology"/>